<dbReference type="RefSeq" id="WP_189579854.1">
    <property type="nucleotide sequence ID" value="NZ_BMYV01000001.1"/>
</dbReference>
<evidence type="ECO:0000313" key="2">
    <source>
        <dbReference type="EMBL" id="GGX56153.1"/>
    </source>
</evidence>
<keyword evidence="3" id="KW-1185">Reference proteome</keyword>
<name>A0A918KB57_9PROT</name>
<reference evidence="2 3" key="1">
    <citation type="journal article" date="2014" name="Int. J. Syst. Evol. Microbiol.">
        <title>Complete genome sequence of Corynebacterium casei LMG S-19264T (=DSM 44701T), isolated from a smear-ripened cheese.</title>
        <authorList>
            <consortium name="US DOE Joint Genome Institute (JGI-PGF)"/>
            <person name="Walter F."/>
            <person name="Albersmeier A."/>
            <person name="Kalinowski J."/>
            <person name="Ruckert C."/>
        </authorList>
    </citation>
    <scope>NUCLEOTIDE SEQUENCE [LARGE SCALE GENOMIC DNA]</scope>
    <source>
        <strain evidence="2 3">KCTC 23968</strain>
    </source>
</reference>
<dbReference type="GO" id="GO:0016787">
    <property type="term" value="F:hydrolase activity"/>
    <property type="evidence" value="ECO:0007669"/>
    <property type="project" value="UniProtKB-KW"/>
</dbReference>
<dbReference type="Pfam" id="PF09343">
    <property type="entry name" value="DUF2460"/>
    <property type="match status" value="1"/>
</dbReference>
<comment type="caution">
    <text evidence="2">The sequence shown here is derived from an EMBL/GenBank/DDBJ whole genome shotgun (WGS) entry which is preliminary data.</text>
</comment>
<dbReference type="NCBIfam" id="TIGR02217">
    <property type="entry name" value="chp_TIGR02217"/>
    <property type="match status" value="1"/>
</dbReference>
<sequence length="216" mass="23626">MEDFHDVRFPLHLAYGTSGGPRRPTDILQMANGSEVRNAKGRHSRRTYNAIAGIKTEIEAIELMNFFEARRGPLCGFRFRDPLDHKSADPVTATDQIIGTGDGHRKTFQLVKTYGDDPHAYIRPITKPVDGTVKVAVDGVQNEISYDPMTGQVTFETAPVPGSLITAGFEFDVPVRFASDALDIALDDFGAMQIQDVPLIEIHQAAAVSTALQDVA</sequence>
<evidence type="ECO:0000259" key="1">
    <source>
        <dbReference type="Pfam" id="PF09343"/>
    </source>
</evidence>
<dbReference type="Proteomes" id="UP000600865">
    <property type="component" value="Unassembled WGS sequence"/>
</dbReference>
<dbReference type="AlphaFoldDB" id="A0A918KB57"/>
<dbReference type="EMBL" id="BMYV01000001">
    <property type="protein sequence ID" value="GGX56153.1"/>
    <property type="molecule type" value="Genomic_DNA"/>
</dbReference>
<proteinExistence type="predicted"/>
<protein>
    <submittedName>
        <fullName evidence="2">Glycoside hydrolase family 24</fullName>
    </submittedName>
</protein>
<evidence type="ECO:0000313" key="3">
    <source>
        <dbReference type="Proteomes" id="UP000600865"/>
    </source>
</evidence>
<accession>A0A918KB57</accession>
<organism evidence="2 3">
    <name type="scientific">Litorimonas cladophorae</name>
    <dbReference type="NCBI Taxonomy" id="1220491"/>
    <lineage>
        <taxon>Bacteria</taxon>
        <taxon>Pseudomonadati</taxon>
        <taxon>Pseudomonadota</taxon>
        <taxon>Alphaproteobacteria</taxon>
        <taxon>Maricaulales</taxon>
        <taxon>Robiginitomaculaceae</taxon>
    </lineage>
</organism>
<gene>
    <name evidence="2" type="ORF">GCM10011309_01100</name>
</gene>
<feature type="domain" description="DUF2460" evidence="1">
    <location>
        <begin position="5"/>
        <end position="202"/>
    </location>
</feature>
<keyword evidence="2" id="KW-0378">Hydrolase</keyword>
<dbReference type="InterPro" id="IPR011740">
    <property type="entry name" value="DUF2460"/>
</dbReference>